<evidence type="ECO:0000313" key="11">
    <source>
        <dbReference type="EMBL" id="CAE7034583.1"/>
    </source>
</evidence>
<evidence type="ECO:0000256" key="5">
    <source>
        <dbReference type="ARBA" id="ARBA00022801"/>
    </source>
</evidence>
<dbReference type="GO" id="GO:0005975">
    <property type="term" value="P:carbohydrate metabolic process"/>
    <property type="evidence" value="ECO:0007669"/>
    <property type="project" value="InterPro"/>
</dbReference>
<dbReference type="Proteomes" id="UP000604046">
    <property type="component" value="Unassembled WGS sequence"/>
</dbReference>
<proteinExistence type="inferred from homology"/>
<accession>A0A812IDE5</accession>
<dbReference type="Gene3D" id="2.60.40.10">
    <property type="entry name" value="Immunoglobulins"/>
    <property type="match status" value="1"/>
</dbReference>
<dbReference type="InterPro" id="IPR017853">
    <property type="entry name" value="GH"/>
</dbReference>
<dbReference type="OrthoDB" id="416328at2759"/>
<dbReference type="InterPro" id="IPR013784">
    <property type="entry name" value="Carb-bd-like_fold"/>
</dbReference>
<dbReference type="GO" id="GO:2001070">
    <property type="term" value="F:starch binding"/>
    <property type="evidence" value="ECO:0007669"/>
    <property type="project" value="InterPro"/>
</dbReference>
<dbReference type="Gene3D" id="3.20.20.80">
    <property type="entry name" value="Glycosidases"/>
    <property type="match status" value="1"/>
</dbReference>
<evidence type="ECO:0000313" key="12">
    <source>
        <dbReference type="Proteomes" id="UP000604046"/>
    </source>
</evidence>
<dbReference type="InterPro" id="IPR002044">
    <property type="entry name" value="CBM20"/>
</dbReference>
<keyword evidence="5 9" id="KW-0378">Hydrolase</keyword>
<comment type="cofactor">
    <cofactor evidence="2">
        <name>Ca(2+)</name>
        <dbReference type="ChEBI" id="CHEBI:29108"/>
    </cofactor>
</comment>
<dbReference type="Pfam" id="PF00128">
    <property type="entry name" value="Alpha-amylase"/>
    <property type="match status" value="1"/>
</dbReference>
<comment type="caution">
    <text evidence="11">The sequence shown here is derived from an EMBL/GenBank/DDBJ whole genome shotgun (WGS) entry which is preliminary data.</text>
</comment>
<comment type="catalytic activity">
    <reaction evidence="1 9">
        <text>Endohydrolysis of (1-&gt;4)-alpha-D-glucosidic linkages in polysaccharides containing three or more (1-&gt;4)-alpha-linked D-glucose units.</text>
        <dbReference type="EC" id="3.2.1.1"/>
    </reaction>
</comment>
<keyword evidence="12" id="KW-1185">Reference proteome</keyword>
<evidence type="ECO:0000259" key="10">
    <source>
        <dbReference type="SMART" id="SM00642"/>
    </source>
</evidence>
<evidence type="ECO:0000256" key="4">
    <source>
        <dbReference type="ARBA" id="ARBA00012595"/>
    </source>
</evidence>
<dbReference type="GO" id="GO:0043169">
    <property type="term" value="F:cation binding"/>
    <property type="evidence" value="ECO:0007669"/>
    <property type="project" value="InterPro"/>
</dbReference>
<dbReference type="PANTHER" id="PTHR43447">
    <property type="entry name" value="ALPHA-AMYLASE"/>
    <property type="match status" value="1"/>
</dbReference>
<evidence type="ECO:0000256" key="1">
    <source>
        <dbReference type="ARBA" id="ARBA00000548"/>
    </source>
</evidence>
<feature type="domain" description="Glycosyl hydrolase family 13 catalytic" evidence="10">
    <location>
        <begin position="113"/>
        <end position="475"/>
    </location>
</feature>
<dbReference type="AlphaFoldDB" id="A0A812IDE5"/>
<dbReference type="EC" id="3.2.1.1" evidence="4 9"/>
<evidence type="ECO:0000256" key="8">
    <source>
        <dbReference type="RuleBase" id="RU003615"/>
    </source>
</evidence>
<evidence type="ECO:0000256" key="3">
    <source>
        <dbReference type="ARBA" id="ARBA00008061"/>
    </source>
</evidence>
<protein>
    <recommendedName>
        <fullName evidence="4 9">Alpha-amylase</fullName>
        <ecNumber evidence="4 9">3.2.1.1</ecNumber>
    </recommendedName>
</protein>
<evidence type="ECO:0000256" key="2">
    <source>
        <dbReference type="ARBA" id="ARBA00001913"/>
    </source>
</evidence>
<dbReference type="InterPro" id="IPR006047">
    <property type="entry name" value="GH13_cat_dom"/>
</dbReference>
<dbReference type="EMBL" id="CAJNDS010000255">
    <property type="protein sequence ID" value="CAE7034583.1"/>
    <property type="molecule type" value="Genomic_DNA"/>
</dbReference>
<dbReference type="SUPFAM" id="SSF51445">
    <property type="entry name" value="(Trans)glycosidases"/>
    <property type="match status" value="1"/>
</dbReference>
<dbReference type="Pfam" id="PF00686">
    <property type="entry name" value="CBM_20"/>
    <property type="match status" value="1"/>
</dbReference>
<dbReference type="GO" id="GO:0004556">
    <property type="term" value="F:alpha-amylase activity"/>
    <property type="evidence" value="ECO:0007669"/>
    <property type="project" value="UniProtKB-UniRule"/>
</dbReference>
<dbReference type="SMART" id="SM00642">
    <property type="entry name" value="Aamy"/>
    <property type="match status" value="1"/>
</dbReference>
<evidence type="ECO:0000256" key="6">
    <source>
        <dbReference type="ARBA" id="ARBA00023277"/>
    </source>
</evidence>
<name>A0A812IDE5_9DINO</name>
<keyword evidence="7 9" id="KW-0326">Glycosidase</keyword>
<dbReference type="PRINTS" id="PR00110">
    <property type="entry name" value="ALPHAAMYLASE"/>
</dbReference>
<reference evidence="11" key="1">
    <citation type="submission" date="2021-02" db="EMBL/GenBank/DDBJ databases">
        <authorList>
            <person name="Dougan E. K."/>
            <person name="Rhodes N."/>
            <person name="Thang M."/>
            <person name="Chan C."/>
        </authorList>
    </citation>
    <scope>NUCLEOTIDE SEQUENCE</scope>
</reference>
<dbReference type="InterPro" id="IPR006046">
    <property type="entry name" value="Alpha_amylase"/>
</dbReference>
<sequence length="520" mass="58429">MVICGEGKQLGSWNPYTAPALKYVGPSGDKEVWALPGVLAEVTPGMPFKFVCLGHNGIPRWEENRPNRFWSGEEASYLFDLPSPRKAKGEGQELDVVWGDNWLVDIDPLEFPGAIFHAFNWKFADVQKKAAMIAALGFDAVQLSPAQKSIPGDQWWTRYQPVKYEEVHGLGNEQELRNCCKACEKVGLLVFGDLVFNHMQVVASCDEWRKAQQDAGLLEILQRRLSQKLGPTFSRDDFEWPWYPLEGEDWDGPKRMEGWGCGEWSELKGGSAKVVSVHSAHMEKLKNCGVSGFRFDAAKHMRPEHISHYVDKADVYAYGEVLSIDPAMQREYTDGVSLTTGEQFPTTDFLLGAWLRRFIEVGPHAVDFEHHDWVKHLIDVEMKRPSELPEKLGTVEKGQMSAPVLSRNSIRFARNHDTVYNDVPFYGLGGWSQGSAQVAAAWLLAAHDGSILLLAEDVKRSMMIKEALAYRKALRGVIEGLAPEQRQTIRTEIRVMESEEGGRPLTICVACRVDAGPENR</sequence>
<evidence type="ECO:0000256" key="9">
    <source>
        <dbReference type="RuleBase" id="RU361134"/>
    </source>
</evidence>
<gene>
    <name evidence="11" type="ORF">SNAT2548_LOCUS4147</name>
</gene>
<keyword evidence="6 9" id="KW-0119">Carbohydrate metabolism</keyword>
<dbReference type="SUPFAM" id="SSF49452">
    <property type="entry name" value="Starch-binding domain-like"/>
    <property type="match status" value="1"/>
</dbReference>
<dbReference type="InterPro" id="IPR013783">
    <property type="entry name" value="Ig-like_fold"/>
</dbReference>
<comment type="similarity">
    <text evidence="3 8">Belongs to the glycosyl hydrolase 13 family.</text>
</comment>
<evidence type="ECO:0000256" key="7">
    <source>
        <dbReference type="ARBA" id="ARBA00023295"/>
    </source>
</evidence>
<organism evidence="11 12">
    <name type="scientific">Symbiodinium natans</name>
    <dbReference type="NCBI Taxonomy" id="878477"/>
    <lineage>
        <taxon>Eukaryota</taxon>
        <taxon>Sar</taxon>
        <taxon>Alveolata</taxon>
        <taxon>Dinophyceae</taxon>
        <taxon>Suessiales</taxon>
        <taxon>Symbiodiniaceae</taxon>
        <taxon>Symbiodinium</taxon>
    </lineage>
</organism>